<dbReference type="SMART" id="SM00471">
    <property type="entry name" value="HDc"/>
    <property type="match status" value="1"/>
</dbReference>
<dbReference type="CDD" id="cd00077">
    <property type="entry name" value="HDc"/>
    <property type="match status" value="1"/>
</dbReference>
<dbReference type="NCBIfam" id="TIGR00277">
    <property type="entry name" value="HDIG"/>
    <property type="match status" value="1"/>
</dbReference>
<gene>
    <name evidence="8" type="ORF">B5E88_05970</name>
</gene>
<reference evidence="9" key="1">
    <citation type="submission" date="2017-04" db="EMBL/GenBank/DDBJ databases">
        <title>Function of individual gut microbiota members based on whole genome sequencing of pure cultures obtained from chicken caecum.</title>
        <authorList>
            <person name="Medvecky M."/>
            <person name="Cejkova D."/>
            <person name="Polansky O."/>
            <person name="Karasova D."/>
            <person name="Kubasova T."/>
            <person name="Cizek A."/>
            <person name="Rychlik I."/>
        </authorList>
    </citation>
    <scope>NUCLEOTIDE SEQUENCE [LARGE SCALE GENOMIC DNA]</scope>
    <source>
        <strain evidence="9">An144</strain>
    </source>
</reference>
<evidence type="ECO:0000313" key="9">
    <source>
        <dbReference type="Proteomes" id="UP000196074"/>
    </source>
</evidence>
<dbReference type="GO" id="GO:0046872">
    <property type="term" value="F:metal ion binding"/>
    <property type="evidence" value="ECO:0007669"/>
    <property type="project" value="UniProtKB-KW"/>
</dbReference>
<dbReference type="Gene3D" id="1.10.3210.10">
    <property type="entry name" value="Hypothetical protein af1432"/>
    <property type="match status" value="1"/>
</dbReference>
<dbReference type="PANTHER" id="PTHR35795:SF1">
    <property type="entry name" value="BIS(5'-NUCLEOSYL)-TETRAPHOSPHATASE, SYMMETRICAL"/>
    <property type="match status" value="1"/>
</dbReference>
<protein>
    <recommendedName>
        <fullName evidence="1">bis(5'-nucleosyl)-tetraphosphatase (symmetrical)</fullName>
        <ecNumber evidence="1">3.6.1.41</ecNumber>
    </recommendedName>
</protein>
<evidence type="ECO:0000256" key="1">
    <source>
        <dbReference type="ARBA" id="ARBA00012506"/>
    </source>
</evidence>
<evidence type="ECO:0000256" key="4">
    <source>
        <dbReference type="ARBA" id="ARBA00022801"/>
    </source>
</evidence>
<dbReference type="EC" id="3.6.1.41" evidence="1"/>
<keyword evidence="5" id="KW-0408">Iron</keyword>
<dbReference type="InterPro" id="IPR005249">
    <property type="entry name" value="YqeK"/>
</dbReference>
<feature type="domain" description="HD" evidence="7">
    <location>
        <begin position="28"/>
        <end position="142"/>
    </location>
</feature>
<comment type="caution">
    <text evidence="8">The sequence shown here is derived from an EMBL/GenBank/DDBJ whole genome shotgun (WGS) entry which is preliminary data.</text>
</comment>
<dbReference type="InterPro" id="IPR051094">
    <property type="entry name" value="Diverse_Catalytic_Enzymes"/>
</dbReference>
<dbReference type="GO" id="GO:0000166">
    <property type="term" value="F:nucleotide binding"/>
    <property type="evidence" value="ECO:0007669"/>
    <property type="project" value="UniProtKB-KW"/>
</dbReference>
<name>A0A1Y4QYU9_9ENTE</name>
<evidence type="ECO:0000313" key="8">
    <source>
        <dbReference type="EMBL" id="OUQ10508.1"/>
    </source>
</evidence>
<keyword evidence="3" id="KW-0547">Nucleotide-binding</keyword>
<proteinExistence type="predicted"/>
<organism evidence="8 9">
    <name type="scientific">Enterococcus cecorum</name>
    <dbReference type="NCBI Taxonomy" id="44008"/>
    <lineage>
        <taxon>Bacteria</taxon>
        <taxon>Bacillati</taxon>
        <taxon>Bacillota</taxon>
        <taxon>Bacilli</taxon>
        <taxon>Lactobacillales</taxon>
        <taxon>Enterococcaceae</taxon>
        <taxon>Enterococcus</taxon>
    </lineage>
</organism>
<dbReference type="PANTHER" id="PTHR35795">
    <property type="entry name" value="SLR1885 PROTEIN"/>
    <property type="match status" value="1"/>
</dbReference>
<evidence type="ECO:0000256" key="5">
    <source>
        <dbReference type="ARBA" id="ARBA00023004"/>
    </source>
</evidence>
<dbReference type="Pfam" id="PF01966">
    <property type="entry name" value="HD"/>
    <property type="match status" value="1"/>
</dbReference>
<dbReference type="Proteomes" id="UP000196074">
    <property type="component" value="Unassembled WGS sequence"/>
</dbReference>
<dbReference type="GO" id="GO:0008803">
    <property type="term" value="F:bis(5'-nucleosyl)-tetraphosphatase (symmetrical) activity"/>
    <property type="evidence" value="ECO:0007669"/>
    <property type="project" value="UniProtKB-EC"/>
</dbReference>
<dbReference type="InterPro" id="IPR003607">
    <property type="entry name" value="HD/PDEase_dom"/>
</dbReference>
<evidence type="ECO:0000256" key="6">
    <source>
        <dbReference type="ARBA" id="ARBA00049417"/>
    </source>
</evidence>
<evidence type="ECO:0000259" key="7">
    <source>
        <dbReference type="PROSITE" id="PS51831"/>
    </source>
</evidence>
<dbReference type="NCBIfam" id="TIGR00488">
    <property type="entry name" value="bis(5'-nucleosyl)-tetraphosphatase (symmetrical) YqeK"/>
    <property type="match status" value="1"/>
</dbReference>
<dbReference type="InterPro" id="IPR006675">
    <property type="entry name" value="HDIG_dom"/>
</dbReference>
<evidence type="ECO:0000256" key="3">
    <source>
        <dbReference type="ARBA" id="ARBA00022741"/>
    </source>
</evidence>
<dbReference type="InterPro" id="IPR006674">
    <property type="entry name" value="HD_domain"/>
</dbReference>
<keyword evidence="2" id="KW-0479">Metal-binding</keyword>
<comment type="catalytic activity">
    <reaction evidence="6">
        <text>P(1),P(4)-bis(5'-adenosyl) tetraphosphate + H2O = 2 ADP + 2 H(+)</text>
        <dbReference type="Rhea" id="RHEA:24252"/>
        <dbReference type="ChEBI" id="CHEBI:15377"/>
        <dbReference type="ChEBI" id="CHEBI:15378"/>
        <dbReference type="ChEBI" id="CHEBI:58141"/>
        <dbReference type="ChEBI" id="CHEBI:456216"/>
        <dbReference type="EC" id="3.6.1.41"/>
    </reaction>
</comment>
<dbReference type="PROSITE" id="PS51831">
    <property type="entry name" value="HD"/>
    <property type="match status" value="1"/>
</dbReference>
<keyword evidence="4" id="KW-0378">Hydrolase</keyword>
<sequence length="196" mass="22487">MKVDVAKYNPAMREELMQQVQMQMSEKRFVHVLGVEEMAVALAKKYGADPNKASIAALCHDYAKERSDDDFIFEIERKQLSPALLKWNNAIWHGVVGAEFVRDELGVEDEEILQAIRVHTTGSREMSLLDKVIFVADYVEKNRQFPGVEEARELAISDLDAAVRYELTHTLQFLISKGQAIHPKTIETYNYYVDKH</sequence>
<dbReference type="EMBL" id="NFLC01000009">
    <property type="protein sequence ID" value="OUQ10508.1"/>
    <property type="molecule type" value="Genomic_DNA"/>
</dbReference>
<dbReference type="SUPFAM" id="SSF109604">
    <property type="entry name" value="HD-domain/PDEase-like"/>
    <property type="match status" value="1"/>
</dbReference>
<accession>A0A1Y4QYU9</accession>
<dbReference type="AlphaFoldDB" id="A0A1Y4QYU9"/>
<evidence type="ECO:0000256" key="2">
    <source>
        <dbReference type="ARBA" id="ARBA00022723"/>
    </source>
</evidence>